<comment type="catalytic activity">
    <reaction evidence="14">
        <text>4-aminobutanoate + 2-oxoglutarate = succinate semialdehyde + L-glutamate</text>
        <dbReference type="Rhea" id="RHEA:23352"/>
        <dbReference type="ChEBI" id="CHEBI:16810"/>
        <dbReference type="ChEBI" id="CHEBI:29985"/>
        <dbReference type="ChEBI" id="CHEBI:57706"/>
        <dbReference type="ChEBI" id="CHEBI:59888"/>
        <dbReference type="EC" id="2.6.1.19"/>
    </reaction>
</comment>
<dbReference type="GO" id="GO:0030170">
    <property type="term" value="F:pyridoxal phosphate binding"/>
    <property type="evidence" value="ECO:0007669"/>
    <property type="project" value="InterPro"/>
</dbReference>
<dbReference type="InterPro" id="IPR015422">
    <property type="entry name" value="PyrdxlP-dep_Trfase_small"/>
</dbReference>
<dbReference type="FunFam" id="3.40.640.10:FF:000013">
    <property type="entry name" value="4-aminobutyrate aminotransferase"/>
    <property type="match status" value="1"/>
</dbReference>
<sequence>MAFSLLNTSLPMHADRPGPRAAALVARDQKVFAPCMGRVYPFVMERGSGCDVWDVDGTRYLDFNAGIAVVSAGHTHPRIVRAIQEQAARFIHMAATDFYNEPMVTLGEKLVATMPVEHEWQVFLANSGTEAIEAAIKLARYATGRQGIIAFFGGFHGRSYGALSLTASKPVQRRGYFPLVPGTFHAFYANPYRPPLGVEPSRVAEACLAYIEDTLFRTVAPPRDIAAIVVEPIQGEGGYVVPAPGFLCGLRRLCDQYGILLILDEVQSGVGRTGTMWAFEQECPSDASGACTVCGRAQFIGCIPDILVTAKGLGGGVPIGAIVARKGWTSLWEPGSHGNTFGGNALACVAANEVLDLVRHELAANAARVGTYLMQGLRNLQQRYEVIGDVRGRGLMIGVELVMDRETREPARVLAQRVMDESFRCGLLILTCGASTIRLCPPLVLTEAQVDEGLAIFETALRASL</sequence>
<dbReference type="Gene3D" id="3.90.1150.10">
    <property type="entry name" value="Aspartate Aminotransferase, domain 1"/>
    <property type="match status" value="1"/>
</dbReference>
<keyword evidence="9 16" id="KW-0663">Pyridoxal phosphate</keyword>
<evidence type="ECO:0000256" key="7">
    <source>
        <dbReference type="ARBA" id="ARBA00022576"/>
    </source>
</evidence>
<evidence type="ECO:0000256" key="5">
    <source>
        <dbReference type="ARBA" id="ARBA00012876"/>
    </source>
</evidence>
<evidence type="ECO:0000256" key="2">
    <source>
        <dbReference type="ARBA" id="ARBA00001933"/>
    </source>
</evidence>
<dbReference type="OrthoDB" id="9807885at2"/>
<dbReference type="AlphaFoldDB" id="A7NKT7"/>
<dbReference type="InterPro" id="IPR015424">
    <property type="entry name" value="PyrdxlP-dep_Trfase"/>
</dbReference>
<evidence type="ECO:0000256" key="12">
    <source>
        <dbReference type="ARBA" id="ARBA00030857"/>
    </source>
</evidence>
<comment type="cofactor">
    <cofactor evidence="2">
        <name>pyridoxal 5'-phosphate</name>
        <dbReference type="ChEBI" id="CHEBI:597326"/>
    </cofactor>
</comment>
<dbReference type="InterPro" id="IPR050103">
    <property type="entry name" value="Class-III_PLP-dep_AT"/>
</dbReference>
<evidence type="ECO:0000256" key="16">
    <source>
        <dbReference type="RuleBase" id="RU003560"/>
    </source>
</evidence>
<dbReference type="RefSeq" id="WP_012120531.1">
    <property type="nucleotide sequence ID" value="NC_009767.1"/>
</dbReference>
<comment type="catalytic activity">
    <reaction evidence="1">
        <text>(S)-3-amino-2-methylpropanoate + 2-oxoglutarate = 2-methyl-3-oxopropanoate + L-glutamate</text>
        <dbReference type="Rhea" id="RHEA:13993"/>
        <dbReference type="ChEBI" id="CHEBI:16810"/>
        <dbReference type="ChEBI" id="CHEBI:29985"/>
        <dbReference type="ChEBI" id="CHEBI:57700"/>
        <dbReference type="ChEBI" id="CHEBI:58655"/>
        <dbReference type="EC" id="2.6.1.22"/>
    </reaction>
</comment>
<dbReference type="PANTHER" id="PTHR11986">
    <property type="entry name" value="AMINOTRANSFERASE CLASS III"/>
    <property type="match status" value="1"/>
</dbReference>
<reference evidence="17 18" key="1">
    <citation type="submission" date="2007-08" db="EMBL/GenBank/DDBJ databases">
        <title>Complete sequence of Roseiflexus castenholzii DSM 13941.</title>
        <authorList>
            <consortium name="US DOE Joint Genome Institute"/>
            <person name="Copeland A."/>
            <person name="Lucas S."/>
            <person name="Lapidus A."/>
            <person name="Barry K."/>
            <person name="Glavina del Rio T."/>
            <person name="Dalin E."/>
            <person name="Tice H."/>
            <person name="Pitluck S."/>
            <person name="Thompson L.S."/>
            <person name="Brettin T."/>
            <person name="Bruce D."/>
            <person name="Detter J.C."/>
            <person name="Han C."/>
            <person name="Tapia R."/>
            <person name="Schmutz J."/>
            <person name="Larimer F."/>
            <person name="Land M."/>
            <person name="Hauser L."/>
            <person name="Kyrpides N."/>
            <person name="Mikhailova N."/>
            <person name="Bryant D.A."/>
            <person name="Hanada S."/>
            <person name="Tsukatani Y."/>
            <person name="Richardson P."/>
        </authorList>
    </citation>
    <scope>NUCLEOTIDE SEQUENCE [LARGE SCALE GENOMIC DNA]</scope>
    <source>
        <strain evidence="18">DSM 13941 / HLO8</strain>
    </source>
</reference>
<dbReference type="Proteomes" id="UP000000263">
    <property type="component" value="Chromosome"/>
</dbReference>
<dbReference type="HOGENOM" id="CLU_016922_10_0_0"/>
<comment type="similarity">
    <text evidence="4 16">Belongs to the class-III pyridoxal-phosphate-dependent aminotransferase family.</text>
</comment>
<dbReference type="InterPro" id="IPR015421">
    <property type="entry name" value="PyrdxlP-dep_Trfase_major"/>
</dbReference>
<evidence type="ECO:0000256" key="6">
    <source>
        <dbReference type="ARBA" id="ARBA00012912"/>
    </source>
</evidence>
<protein>
    <recommendedName>
        <fullName evidence="12">(S)-3-amino-2-methylpropionate transaminase</fullName>
        <ecNumber evidence="6">2.6.1.19</ecNumber>
        <ecNumber evidence="5">2.6.1.22</ecNumber>
    </recommendedName>
    <alternativeName>
        <fullName evidence="13">GABA aminotransferase</fullName>
    </alternativeName>
    <alternativeName>
        <fullName evidence="11">Gamma-amino-N-butyrate transaminase</fullName>
    </alternativeName>
    <alternativeName>
        <fullName evidence="15">Glutamate:succinic semialdehyde transaminase</fullName>
    </alternativeName>
    <alternativeName>
        <fullName evidence="10">L-AIBAT</fullName>
    </alternativeName>
</protein>
<dbReference type="KEGG" id="rca:Rcas_2019"/>
<evidence type="ECO:0000313" key="18">
    <source>
        <dbReference type="Proteomes" id="UP000000263"/>
    </source>
</evidence>
<proteinExistence type="inferred from homology"/>
<dbReference type="InterPro" id="IPR005814">
    <property type="entry name" value="Aminotrans_3"/>
</dbReference>
<evidence type="ECO:0000256" key="15">
    <source>
        <dbReference type="ARBA" id="ARBA00050054"/>
    </source>
</evidence>
<dbReference type="PIRSF" id="PIRSF000521">
    <property type="entry name" value="Transaminase_4ab_Lys_Orn"/>
    <property type="match status" value="1"/>
</dbReference>
<evidence type="ECO:0000256" key="4">
    <source>
        <dbReference type="ARBA" id="ARBA00008954"/>
    </source>
</evidence>
<dbReference type="NCBIfam" id="NF004426">
    <property type="entry name" value="PRK05769.1"/>
    <property type="match status" value="1"/>
</dbReference>
<dbReference type="EC" id="2.6.1.19" evidence="6"/>
<dbReference type="STRING" id="383372.Rcas_2019"/>
<dbReference type="EC" id="2.6.1.22" evidence="5"/>
<evidence type="ECO:0000256" key="11">
    <source>
        <dbReference type="ARBA" id="ARBA00030204"/>
    </source>
</evidence>
<dbReference type="SUPFAM" id="SSF53383">
    <property type="entry name" value="PLP-dependent transferases"/>
    <property type="match status" value="1"/>
</dbReference>
<evidence type="ECO:0000256" key="1">
    <source>
        <dbReference type="ARBA" id="ARBA00001750"/>
    </source>
</evidence>
<evidence type="ECO:0000256" key="9">
    <source>
        <dbReference type="ARBA" id="ARBA00022898"/>
    </source>
</evidence>
<keyword evidence="8 17" id="KW-0808">Transferase</keyword>
<evidence type="ECO:0000256" key="13">
    <source>
        <dbReference type="ARBA" id="ARBA00031787"/>
    </source>
</evidence>
<name>A7NKT7_ROSCS</name>
<gene>
    <name evidence="17" type="ordered locus">Rcas_2019</name>
</gene>
<dbReference type="Pfam" id="PF00202">
    <property type="entry name" value="Aminotran_3"/>
    <property type="match status" value="1"/>
</dbReference>
<dbReference type="eggNOG" id="COG0160">
    <property type="taxonomic scope" value="Bacteria"/>
</dbReference>
<evidence type="ECO:0000256" key="14">
    <source>
        <dbReference type="ARBA" id="ARBA00048021"/>
    </source>
</evidence>
<evidence type="ECO:0000256" key="3">
    <source>
        <dbReference type="ARBA" id="ARBA00005176"/>
    </source>
</evidence>
<accession>A7NKT7</accession>
<keyword evidence="18" id="KW-1185">Reference proteome</keyword>
<dbReference type="GO" id="GO:0034386">
    <property type="term" value="F:4-aminobutyrate:2-oxoglutarate transaminase activity"/>
    <property type="evidence" value="ECO:0007669"/>
    <property type="project" value="UniProtKB-EC"/>
</dbReference>
<keyword evidence="7 17" id="KW-0032">Aminotransferase</keyword>
<dbReference type="PANTHER" id="PTHR11986:SF58">
    <property type="entry name" value="LEUCINE_METHIONINE RACEMASE"/>
    <property type="match status" value="1"/>
</dbReference>
<dbReference type="GO" id="GO:0047298">
    <property type="term" value="F:(S)-3-amino-2-methylpropionate transaminase activity"/>
    <property type="evidence" value="ECO:0007669"/>
    <property type="project" value="UniProtKB-EC"/>
</dbReference>
<dbReference type="CDD" id="cd00610">
    <property type="entry name" value="OAT_like"/>
    <property type="match status" value="1"/>
</dbReference>
<evidence type="ECO:0000256" key="8">
    <source>
        <dbReference type="ARBA" id="ARBA00022679"/>
    </source>
</evidence>
<dbReference type="EMBL" id="CP000804">
    <property type="protein sequence ID" value="ABU58107.1"/>
    <property type="molecule type" value="Genomic_DNA"/>
</dbReference>
<dbReference type="GO" id="GO:0042802">
    <property type="term" value="F:identical protein binding"/>
    <property type="evidence" value="ECO:0007669"/>
    <property type="project" value="TreeGrafter"/>
</dbReference>
<evidence type="ECO:0000256" key="10">
    <source>
        <dbReference type="ARBA" id="ARBA00029760"/>
    </source>
</evidence>
<organism evidence="17 18">
    <name type="scientific">Roseiflexus castenholzii (strain DSM 13941 / HLO8)</name>
    <dbReference type="NCBI Taxonomy" id="383372"/>
    <lineage>
        <taxon>Bacteria</taxon>
        <taxon>Bacillati</taxon>
        <taxon>Chloroflexota</taxon>
        <taxon>Chloroflexia</taxon>
        <taxon>Chloroflexales</taxon>
        <taxon>Roseiflexineae</taxon>
        <taxon>Roseiflexaceae</taxon>
        <taxon>Roseiflexus</taxon>
    </lineage>
</organism>
<evidence type="ECO:0000313" key="17">
    <source>
        <dbReference type="EMBL" id="ABU58107.1"/>
    </source>
</evidence>
<comment type="pathway">
    <text evidence="3">Amino-acid degradation; 4-aminobutanoate degradation.</text>
</comment>
<dbReference type="Gene3D" id="3.40.640.10">
    <property type="entry name" value="Type I PLP-dependent aspartate aminotransferase-like (Major domain)"/>
    <property type="match status" value="1"/>
</dbReference>